<dbReference type="OrthoDB" id="189537at2"/>
<dbReference type="AlphaFoldDB" id="A0A143PV12"/>
<dbReference type="EMBL" id="CP015136">
    <property type="protein sequence ID" value="AMY12525.1"/>
    <property type="molecule type" value="Genomic_DNA"/>
</dbReference>
<reference evidence="1 2" key="1">
    <citation type="journal article" date="2016" name="Genome Announc.">
        <title>First Complete Genome Sequence of a Subdivision 6 Acidobacterium Strain.</title>
        <authorList>
            <person name="Huang S."/>
            <person name="Vieira S."/>
            <person name="Bunk B."/>
            <person name="Riedel T."/>
            <person name="Sproer C."/>
            <person name="Overmann J."/>
        </authorList>
    </citation>
    <scope>NUCLEOTIDE SEQUENCE [LARGE SCALE GENOMIC DNA]</scope>
    <source>
        <strain evidence="2">DSM 100886 HEG_-6_39</strain>
    </source>
</reference>
<organism evidence="1 2">
    <name type="scientific">Luteitalea pratensis</name>
    <dbReference type="NCBI Taxonomy" id="1855912"/>
    <lineage>
        <taxon>Bacteria</taxon>
        <taxon>Pseudomonadati</taxon>
        <taxon>Acidobacteriota</taxon>
        <taxon>Vicinamibacteria</taxon>
        <taxon>Vicinamibacterales</taxon>
        <taxon>Vicinamibacteraceae</taxon>
        <taxon>Luteitalea</taxon>
    </lineage>
</organism>
<proteinExistence type="predicted"/>
<sequence length="541" mass="56427">MGGWRRTAASLVGLVALACLVLARRDAAGAQAVGVLYISVTIGGGDGAATPVPRHALLVSDNPASRAPWRVVTARDGTARVTLPPGNYTVESEEPLVFQGKAYEWRQVVDVAGGGDTTLALTAGNADVGTASTESASAGTPPKVDQWELLIKWQDSVVSLWTPSTHASGTVIAATGLIATAQRVVGTATNVEVQFTPTVKVSARVIASDTARNLAILWVDPASLGPRTPVPFGCDGHARPLLERGQRVSAIGTTRFGQPTTAPGTMRRVAGGVLAAEFDFDVGSAGGPAFAADGTVVGLTSVKGDSADTSIGEDNTGLVSVSVVCDMLATAQAKTTGAVPPTGTLLPVEPTQVVSEAVLRESAKRRSGSLNGYKATTPSFEIAFITPAIAFAGMQETMDFGQWSSYVADHPSVLLVRATPKQVESLWVKVARGAAMTQGMALPPIKHFTPGVARMRVLCGTSEVTPVHPFIVERRISETDAIHEGLHVLGADAIGPHCGGVTLEVYSEKEPDKRETTTIDPKVLQQIWDDLAPFRPPSARP</sequence>
<evidence type="ECO:0000313" key="2">
    <source>
        <dbReference type="Proteomes" id="UP000076079"/>
    </source>
</evidence>
<keyword evidence="2" id="KW-1185">Reference proteome</keyword>
<dbReference type="SUPFAM" id="SSF50494">
    <property type="entry name" value="Trypsin-like serine proteases"/>
    <property type="match status" value="1"/>
</dbReference>
<accession>A0A143PV12</accession>
<gene>
    <name evidence="1" type="ORF">LuPra_05801</name>
</gene>
<reference evidence="2" key="2">
    <citation type="submission" date="2016-04" db="EMBL/GenBank/DDBJ databases">
        <title>First Complete Genome Sequence of a Subdivision 6 Acidobacterium.</title>
        <authorList>
            <person name="Huang S."/>
            <person name="Vieira S."/>
            <person name="Bunk B."/>
            <person name="Riedel T."/>
            <person name="Sproeer C."/>
            <person name="Overmann J."/>
        </authorList>
    </citation>
    <scope>NUCLEOTIDE SEQUENCE [LARGE SCALE GENOMIC DNA]</scope>
    <source>
        <strain evidence="2">DSM 100886 HEG_-6_39</strain>
    </source>
</reference>
<dbReference type="RefSeq" id="WP_110173974.1">
    <property type="nucleotide sequence ID" value="NZ_CP015136.1"/>
</dbReference>
<dbReference type="Pfam" id="PF13365">
    <property type="entry name" value="Trypsin_2"/>
    <property type="match status" value="1"/>
</dbReference>
<dbReference type="Gene3D" id="2.40.10.120">
    <property type="match status" value="1"/>
</dbReference>
<dbReference type="InterPro" id="IPR009003">
    <property type="entry name" value="Peptidase_S1_PA"/>
</dbReference>
<dbReference type="KEGG" id="abac:LuPra_05801"/>
<name>A0A143PV12_LUTPR</name>
<dbReference type="STRING" id="1855912.LuPra_05801"/>
<dbReference type="Proteomes" id="UP000076079">
    <property type="component" value="Chromosome"/>
</dbReference>
<evidence type="ECO:0000313" key="1">
    <source>
        <dbReference type="EMBL" id="AMY12525.1"/>
    </source>
</evidence>
<protein>
    <submittedName>
        <fullName evidence="1">Peptidase Do</fullName>
    </submittedName>
</protein>
<dbReference type="PROSITE" id="PS51257">
    <property type="entry name" value="PROKAR_LIPOPROTEIN"/>
    <property type="match status" value="1"/>
</dbReference>